<name>A0A2M8PG78_9CHLR</name>
<organism evidence="13 14">
    <name type="scientific">Candidatus Thermofonsia Clade 1 bacterium</name>
    <dbReference type="NCBI Taxonomy" id="2364210"/>
    <lineage>
        <taxon>Bacteria</taxon>
        <taxon>Bacillati</taxon>
        <taxon>Chloroflexota</taxon>
        <taxon>Candidatus Thermofontia</taxon>
        <taxon>Candidatus Thermofonsia Clade 1</taxon>
    </lineage>
</organism>
<dbReference type="InterPro" id="IPR018485">
    <property type="entry name" value="FGGY_C"/>
</dbReference>
<dbReference type="EMBL" id="PGTM01000046">
    <property type="protein sequence ID" value="PJF36542.1"/>
    <property type="molecule type" value="Genomic_DNA"/>
</dbReference>
<feature type="domain" description="Carbohydrate kinase FGGY C-terminal" evidence="12">
    <location>
        <begin position="257"/>
        <end position="442"/>
    </location>
</feature>
<dbReference type="AlphaFoldDB" id="A0A2M8PG78"/>
<dbReference type="Pfam" id="PF00370">
    <property type="entry name" value="FGGY_N"/>
    <property type="match status" value="1"/>
</dbReference>
<comment type="caution">
    <text evidence="13">The sequence shown here is derived from an EMBL/GenBank/DDBJ whole genome shotgun (WGS) entry which is preliminary data.</text>
</comment>
<keyword evidence="5 8" id="KW-0418">Kinase</keyword>
<evidence type="ECO:0000256" key="2">
    <source>
        <dbReference type="ARBA" id="ARBA00022629"/>
    </source>
</evidence>
<keyword evidence="3 8" id="KW-0808">Transferase</keyword>
<evidence type="ECO:0000259" key="11">
    <source>
        <dbReference type="Pfam" id="PF00370"/>
    </source>
</evidence>
<evidence type="ECO:0000256" key="1">
    <source>
        <dbReference type="ARBA" id="ARBA00009156"/>
    </source>
</evidence>
<dbReference type="Gene3D" id="3.30.420.40">
    <property type="match status" value="2"/>
</dbReference>
<sequence>MSKPYFIGIDVSTTASKALVVDAQGQVIASQSYPHLLSTPRPLWSEQDPNDWWRATSAALRDVLKQVSADDIAAIGLTGQMHGLTALDKDGNPLRPAILWNDQRSGPQCEAITEKVGAHRLWNLIGSRLLAGFTAPKIVWLRENEPEVYKQIGHVLLPKDYVRYRLSGAYVADVADGSGFGLMEIAKRTWSDELLAAFDIPRAWLPELCESPEVCAHVSEAAAAETGLRVGTPIVGGAGDQPAAGVGSGIVERNQVSLTVGTSGVAFASSESYNPQPEGLLHHFCAAVPGTWFYMGVMLSAAGGLRWLHDELTPNLSYAELNQQVERVPRGSLGLIFAPYLTGERNPHPDPLARGAFVGLTLRHGIAHMARAVMEGVAFGMRDNLELLRAQGVQPSEAVIGGGAANSPVWRQLTADIMGIPLYTVNTHEGAAFGAAILAAVGAGAYPDVPTACRQLVRKEMVITPDPIGVAEYERLYPIFRATYPALKALYADLARFEA</sequence>
<dbReference type="PANTHER" id="PTHR43095:SF5">
    <property type="entry name" value="XYLULOSE KINASE"/>
    <property type="match status" value="1"/>
</dbReference>
<evidence type="ECO:0000256" key="3">
    <source>
        <dbReference type="ARBA" id="ARBA00022679"/>
    </source>
</evidence>
<dbReference type="InterPro" id="IPR018483">
    <property type="entry name" value="Carb_kinase_FGGY_CS"/>
</dbReference>
<protein>
    <recommendedName>
        <fullName evidence="8 10">Xylulose kinase</fullName>
        <shortName evidence="8 10">Xylulokinase</shortName>
        <ecNumber evidence="8 10">2.7.1.17</ecNumber>
    </recommendedName>
</protein>
<dbReference type="InterPro" id="IPR050406">
    <property type="entry name" value="FGGY_Carb_Kinase"/>
</dbReference>
<dbReference type="GO" id="GO:0005524">
    <property type="term" value="F:ATP binding"/>
    <property type="evidence" value="ECO:0007669"/>
    <property type="project" value="UniProtKB-UniRule"/>
</dbReference>
<dbReference type="InterPro" id="IPR000577">
    <property type="entry name" value="Carb_kinase_FGGY"/>
</dbReference>
<keyword evidence="7 8" id="KW-0119">Carbohydrate metabolism</keyword>
<evidence type="ECO:0000256" key="4">
    <source>
        <dbReference type="ARBA" id="ARBA00022741"/>
    </source>
</evidence>
<keyword evidence="2 8" id="KW-0859">Xylose metabolism</keyword>
<evidence type="ECO:0000256" key="7">
    <source>
        <dbReference type="ARBA" id="ARBA00023277"/>
    </source>
</evidence>
<dbReference type="EC" id="2.7.1.17" evidence="8 10"/>
<dbReference type="PROSITE" id="PS00933">
    <property type="entry name" value="FGGY_KINASES_1"/>
    <property type="match status" value="1"/>
</dbReference>
<dbReference type="GO" id="GO:0042732">
    <property type="term" value="P:D-xylose metabolic process"/>
    <property type="evidence" value="ECO:0007669"/>
    <property type="project" value="UniProtKB-KW"/>
</dbReference>
<accession>A0A2M8PG78</accession>
<dbReference type="InterPro" id="IPR018484">
    <property type="entry name" value="FGGY_N"/>
</dbReference>
<evidence type="ECO:0000256" key="6">
    <source>
        <dbReference type="ARBA" id="ARBA00022840"/>
    </source>
</evidence>
<feature type="domain" description="Carbohydrate kinase FGGY N-terminal" evidence="11">
    <location>
        <begin position="5"/>
        <end position="247"/>
    </location>
</feature>
<evidence type="ECO:0000256" key="5">
    <source>
        <dbReference type="ARBA" id="ARBA00022777"/>
    </source>
</evidence>
<dbReference type="CDD" id="cd07808">
    <property type="entry name" value="ASKHA_NBD_FGGY_EcXK-like"/>
    <property type="match status" value="1"/>
</dbReference>
<reference evidence="13 14" key="1">
    <citation type="submission" date="2017-11" db="EMBL/GenBank/DDBJ databases">
        <title>Evolution of Phototrophy in the Chloroflexi Phylum Driven by Horizontal Gene Transfer.</title>
        <authorList>
            <person name="Ward L.M."/>
            <person name="Hemp J."/>
            <person name="Shih P.M."/>
            <person name="Mcglynn S.E."/>
            <person name="Fischer W."/>
        </authorList>
    </citation>
    <scope>NUCLEOTIDE SEQUENCE [LARGE SCALE GENOMIC DNA]</scope>
    <source>
        <strain evidence="13">JP3_13</strain>
    </source>
</reference>
<evidence type="ECO:0000256" key="10">
    <source>
        <dbReference type="RuleBase" id="RU364073"/>
    </source>
</evidence>
<feature type="site" description="Important for activity" evidence="8">
    <location>
        <position position="10"/>
    </location>
</feature>
<dbReference type="InterPro" id="IPR006000">
    <property type="entry name" value="Xylulokinase"/>
</dbReference>
<evidence type="ECO:0000259" key="12">
    <source>
        <dbReference type="Pfam" id="PF02782"/>
    </source>
</evidence>
<feature type="binding site" evidence="8">
    <location>
        <begin position="81"/>
        <end position="82"/>
    </location>
    <ligand>
        <name>substrate</name>
    </ligand>
</feature>
<dbReference type="HAMAP" id="MF_02220">
    <property type="entry name" value="XylB"/>
    <property type="match status" value="1"/>
</dbReference>
<dbReference type="GO" id="GO:0005998">
    <property type="term" value="P:xylulose catabolic process"/>
    <property type="evidence" value="ECO:0007669"/>
    <property type="project" value="UniProtKB-UniRule"/>
</dbReference>
<gene>
    <name evidence="8 10 13" type="primary">xylB</name>
    <name evidence="13" type="ORF">CUN49_04895</name>
</gene>
<dbReference type="NCBIfam" id="TIGR01312">
    <property type="entry name" value="XylB"/>
    <property type="match status" value="1"/>
</dbReference>
<evidence type="ECO:0000256" key="8">
    <source>
        <dbReference type="HAMAP-Rule" id="MF_02220"/>
    </source>
</evidence>
<keyword evidence="6 8" id="KW-0067">ATP-binding</keyword>
<evidence type="ECO:0000313" key="14">
    <source>
        <dbReference type="Proteomes" id="UP000229681"/>
    </source>
</evidence>
<keyword evidence="4 8" id="KW-0547">Nucleotide-binding</keyword>
<evidence type="ECO:0000256" key="9">
    <source>
        <dbReference type="RuleBase" id="RU003733"/>
    </source>
</evidence>
<evidence type="ECO:0000313" key="13">
    <source>
        <dbReference type="EMBL" id="PJF36542.1"/>
    </source>
</evidence>
<comment type="function">
    <text evidence="8">Catalyzes the phosphorylation of D-xylulose to D-xylulose 5-phosphate.</text>
</comment>
<feature type="active site" description="Proton acceptor" evidence="8">
    <location>
        <position position="240"/>
    </location>
</feature>
<dbReference type="Pfam" id="PF02782">
    <property type="entry name" value="FGGY_C"/>
    <property type="match status" value="1"/>
</dbReference>
<dbReference type="InterPro" id="IPR043129">
    <property type="entry name" value="ATPase_NBD"/>
</dbReference>
<dbReference type="PANTHER" id="PTHR43095">
    <property type="entry name" value="SUGAR KINASE"/>
    <property type="match status" value="1"/>
</dbReference>
<proteinExistence type="inferred from homology"/>
<dbReference type="GO" id="GO:0004856">
    <property type="term" value="F:D-xylulokinase activity"/>
    <property type="evidence" value="ECO:0007669"/>
    <property type="project" value="UniProtKB-UniRule"/>
</dbReference>
<comment type="catalytic activity">
    <reaction evidence="8 10">
        <text>D-xylulose + ATP = D-xylulose 5-phosphate + ADP + H(+)</text>
        <dbReference type="Rhea" id="RHEA:10964"/>
        <dbReference type="ChEBI" id="CHEBI:15378"/>
        <dbReference type="ChEBI" id="CHEBI:17140"/>
        <dbReference type="ChEBI" id="CHEBI:30616"/>
        <dbReference type="ChEBI" id="CHEBI:57737"/>
        <dbReference type="ChEBI" id="CHEBI:456216"/>
        <dbReference type="EC" id="2.7.1.17"/>
    </reaction>
</comment>
<dbReference type="SUPFAM" id="SSF53067">
    <property type="entry name" value="Actin-like ATPase domain"/>
    <property type="match status" value="2"/>
</dbReference>
<dbReference type="PROSITE" id="PS00445">
    <property type="entry name" value="FGGY_KINASES_2"/>
    <property type="match status" value="1"/>
</dbReference>
<dbReference type="PIRSF" id="PIRSF000538">
    <property type="entry name" value="GlpK"/>
    <property type="match status" value="1"/>
</dbReference>
<dbReference type="Proteomes" id="UP000229681">
    <property type="component" value="Unassembled WGS sequence"/>
</dbReference>
<comment type="similarity">
    <text evidence="1 8 9">Belongs to the FGGY kinase family.</text>
</comment>